<dbReference type="Proteomes" id="UP000051160">
    <property type="component" value="Unassembled WGS sequence"/>
</dbReference>
<dbReference type="Gene3D" id="3.30.1330.30">
    <property type="match status" value="1"/>
</dbReference>
<name>A0A0R1LR24_9LACO</name>
<accession>A0A0R1LR24</accession>
<organism evidence="2 3">
    <name type="scientific">Secundilactobacillus odoratitofui DSM 19909 = JCM 15043</name>
    <dbReference type="NCBI Taxonomy" id="1423776"/>
    <lineage>
        <taxon>Bacteria</taxon>
        <taxon>Bacillati</taxon>
        <taxon>Bacillota</taxon>
        <taxon>Bacilli</taxon>
        <taxon>Lactobacillales</taxon>
        <taxon>Lactobacillaceae</taxon>
        <taxon>Secundilactobacillus</taxon>
    </lineage>
</organism>
<protein>
    <recommendedName>
        <fullName evidence="1">Ribosomal protein eL8/eL30/eS12/Gadd45 domain-containing protein</fullName>
    </recommendedName>
</protein>
<dbReference type="InterPro" id="IPR004038">
    <property type="entry name" value="Ribosomal_eL8/eL30/eS12/Gad45"/>
</dbReference>
<evidence type="ECO:0000259" key="1">
    <source>
        <dbReference type="Pfam" id="PF01248"/>
    </source>
</evidence>
<gene>
    <name evidence="2" type="ORF">FD04_GL001168</name>
</gene>
<dbReference type="SUPFAM" id="SSF55315">
    <property type="entry name" value="L30e-like"/>
    <property type="match status" value="1"/>
</dbReference>
<dbReference type="OrthoDB" id="9794863at2"/>
<evidence type="ECO:0000313" key="3">
    <source>
        <dbReference type="Proteomes" id="UP000051160"/>
    </source>
</evidence>
<evidence type="ECO:0000313" key="2">
    <source>
        <dbReference type="EMBL" id="KRK98189.1"/>
    </source>
</evidence>
<dbReference type="InterPro" id="IPR029064">
    <property type="entry name" value="Ribosomal_eL30-like_sf"/>
</dbReference>
<comment type="caution">
    <text evidence="2">The sequence shown here is derived from an EMBL/GenBank/DDBJ whole genome shotgun (WGS) entry which is preliminary data.</text>
</comment>
<dbReference type="STRING" id="1423776.FD04_GL001168"/>
<dbReference type="Pfam" id="PF01248">
    <property type="entry name" value="Ribosomal_L7Ae"/>
    <property type="match status" value="1"/>
</dbReference>
<dbReference type="EMBL" id="AZEE01000028">
    <property type="protein sequence ID" value="KRK98189.1"/>
    <property type="molecule type" value="Genomic_DNA"/>
</dbReference>
<feature type="domain" description="Ribosomal protein eL8/eL30/eS12/Gadd45" evidence="1">
    <location>
        <begin position="8"/>
        <end position="95"/>
    </location>
</feature>
<keyword evidence="3" id="KW-1185">Reference proteome</keyword>
<dbReference type="AlphaFoldDB" id="A0A0R1LR24"/>
<sequence>MAKTSAFLQLLGLVRRANQLVTGEGFVLKAIQGQSIAVAIIASDTGASSMKKLRDKAAFYHVDLITAFTKEQLSQATGMNRTAYGVKDPGFARKLIELVNIKGE</sequence>
<dbReference type="PATRIC" id="fig|1423776.4.peg.1179"/>
<proteinExistence type="predicted"/>
<reference evidence="2 3" key="1">
    <citation type="journal article" date="2015" name="Genome Announc.">
        <title>Expanding the biotechnology potential of lactobacilli through comparative genomics of 213 strains and associated genera.</title>
        <authorList>
            <person name="Sun Z."/>
            <person name="Harris H.M."/>
            <person name="McCann A."/>
            <person name="Guo C."/>
            <person name="Argimon S."/>
            <person name="Zhang W."/>
            <person name="Yang X."/>
            <person name="Jeffery I.B."/>
            <person name="Cooney J.C."/>
            <person name="Kagawa T.F."/>
            <person name="Liu W."/>
            <person name="Song Y."/>
            <person name="Salvetti E."/>
            <person name="Wrobel A."/>
            <person name="Rasinkangas P."/>
            <person name="Parkhill J."/>
            <person name="Rea M.C."/>
            <person name="O'Sullivan O."/>
            <person name="Ritari J."/>
            <person name="Douillard F.P."/>
            <person name="Paul Ross R."/>
            <person name="Yang R."/>
            <person name="Briner A.E."/>
            <person name="Felis G.E."/>
            <person name="de Vos W.M."/>
            <person name="Barrangou R."/>
            <person name="Klaenhammer T.R."/>
            <person name="Caufield P.W."/>
            <person name="Cui Y."/>
            <person name="Zhang H."/>
            <person name="O'Toole P.W."/>
        </authorList>
    </citation>
    <scope>NUCLEOTIDE SEQUENCE [LARGE SCALE GENOMIC DNA]</scope>
    <source>
        <strain evidence="2 3">DSM 19909</strain>
    </source>
</reference>
<dbReference type="RefSeq" id="WP_056948010.1">
    <property type="nucleotide sequence ID" value="NZ_AZEE01000028.1"/>
</dbReference>